<dbReference type="InterPro" id="IPR001881">
    <property type="entry name" value="EGF-like_Ca-bd_dom"/>
</dbReference>
<evidence type="ECO:0000256" key="3">
    <source>
        <dbReference type="PROSITE-ProRule" id="PRU00076"/>
    </source>
</evidence>
<comment type="caution">
    <text evidence="3">Lacks conserved residue(s) required for the propagation of feature annotation.</text>
</comment>
<dbReference type="SMART" id="SM00181">
    <property type="entry name" value="EGF"/>
    <property type="match status" value="1"/>
</dbReference>
<dbReference type="CDD" id="cd00054">
    <property type="entry name" value="EGF_CA"/>
    <property type="match status" value="1"/>
</dbReference>
<gene>
    <name evidence="5" type="ORF">AB205_0013740</name>
</gene>
<dbReference type="SMART" id="SM00179">
    <property type="entry name" value="EGF_CA"/>
    <property type="match status" value="1"/>
</dbReference>
<evidence type="ECO:0000313" key="5">
    <source>
        <dbReference type="EMBL" id="PIO39847.1"/>
    </source>
</evidence>
<dbReference type="SUPFAM" id="SSF57196">
    <property type="entry name" value="EGF/Laminin"/>
    <property type="match status" value="1"/>
</dbReference>
<accession>A0A2G9SI68</accession>
<evidence type="ECO:0000256" key="2">
    <source>
        <dbReference type="ARBA" id="ARBA00023157"/>
    </source>
</evidence>
<dbReference type="PROSITE" id="PS01186">
    <property type="entry name" value="EGF_2"/>
    <property type="match status" value="1"/>
</dbReference>
<dbReference type="PROSITE" id="PS00010">
    <property type="entry name" value="ASX_HYDROXYL"/>
    <property type="match status" value="1"/>
</dbReference>
<evidence type="ECO:0000259" key="4">
    <source>
        <dbReference type="PROSITE" id="PS50026"/>
    </source>
</evidence>
<dbReference type="InterPro" id="IPR000152">
    <property type="entry name" value="EGF-type_Asp/Asn_hydroxyl_site"/>
</dbReference>
<name>A0A2G9SI68_AQUCT</name>
<dbReference type="GO" id="GO:0005509">
    <property type="term" value="F:calcium ion binding"/>
    <property type="evidence" value="ECO:0007669"/>
    <property type="project" value="InterPro"/>
</dbReference>
<evidence type="ECO:0000313" key="6">
    <source>
        <dbReference type="Proteomes" id="UP000228934"/>
    </source>
</evidence>
<keyword evidence="6" id="KW-1185">Reference proteome</keyword>
<organism evidence="5 6">
    <name type="scientific">Aquarana catesbeiana</name>
    <name type="common">American bullfrog</name>
    <name type="synonym">Rana catesbeiana</name>
    <dbReference type="NCBI Taxonomy" id="8400"/>
    <lineage>
        <taxon>Eukaryota</taxon>
        <taxon>Metazoa</taxon>
        <taxon>Chordata</taxon>
        <taxon>Craniata</taxon>
        <taxon>Vertebrata</taxon>
        <taxon>Euteleostomi</taxon>
        <taxon>Amphibia</taxon>
        <taxon>Batrachia</taxon>
        <taxon>Anura</taxon>
        <taxon>Neobatrachia</taxon>
        <taxon>Ranoidea</taxon>
        <taxon>Ranidae</taxon>
        <taxon>Aquarana</taxon>
    </lineage>
</organism>
<dbReference type="Proteomes" id="UP000228934">
    <property type="component" value="Unassembled WGS sequence"/>
</dbReference>
<dbReference type="InterPro" id="IPR000742">
    <property type="entry name" value="EGF"/>
</dbReference>
<reference evidence="6" key="1">
    <citation type="journal article" date="2017" name="Nat. Commun.">
        <title>The North American bullfrog draft genome provides insight into hormonal regulation of long noncoding RNA.</title>
        <authorList>
            <person name="Hammond S.A."/>
            <person name="Warren R.L."/>
            <person name="Vandervalk B.P."/>
            <person name="Kucuk E."/>
            <person name="Khan H."/>
            <person name="Gibb E.A."/>
            <person name="Pandoh P."/>
            <person name="Kirk H."/>
            <person name="Zhao Y."/>
            <person name="Jones M."/>
            <person name="Mungall A.J."/>
            <person name="Coope R."/>
            <person name="Pleasance S."/>
            <person name="Moore R.A."/>
            <person name="Holt R.A."/>
            <person name="Round J.M."/>
            <person name="Ohora S."/>
            <person name="Walle B.V."/>
            <person name="Veldhoen N."/>
            <person name="Helbing C.C."/>
            <person name="Birol I."/>
        </authorList>
    </citation>
    <scope>NUCLEOTIDE SEQUENCE [LARGE SCALE GENOMIC DNA]</scope>
</reference>
<dbReference type="Pfam" id="PF07645">
    <property type="entry name" value="EGF_CA"/>
    <property type="match status" value="1"/>
</dbReference>
<keyword evidence="2" id="KW-1015">Disulfide bond</keyword>
<dbReference type="PROSITE" id="PS50026">
    <property type="entry name" value="EGF_3"/>
    <property type="match status" value="1"/>
</dbReference>
<proteinExistence type="predicted"/>
<sequence>MLTLFIFSYADDYAQLCNLRVPRFRQPYGEDALHFSDHYMPQPQPDPFNLQEHVNECNELNSRMSLCKNAKCINTEGSYKCVCLPGYIPSDKPNYCTAINSDRDDSELE</sequence>
<protein>
    <recommendedName>
        <fullName evidence="4">EGF-like domain-containing protein</fullName>
    </recommendedName>
</protein>
<dbReference type="EMBL" id="KV925120">
    <property type="protein sequence ID" value="PIO39847.1"/>
    <property type="molecule type" value="Genomic_DNA"/>
</dbReference>
<dbReference type="InterPro" id="IPR049883">
    <property type="entry name" value="NOTCH1_EGF-like"/>
</dbReference>
<dbReference type="Gene3D" id="2.10.25.10">
    <property type="entry name" value="Laminin"/>
    <property type="match status" value="1"/>
</dbReference>
<dbReference type="AlphaFoldDB" id="A0A2G9SI68"/>
<evidence type="ECO:0000256" key="1">
    <source>
        <dbReference type="ARBA" id="ARBA00022536"/>
    </source>
</evidence>
<dbReference type="FunFam" id="2.10.25.10:FF:000056">
    <property type="entry name" value="Latent-transforming growth factor beta-binding protein 3 isoform 2"/>
    <property type="match status" value="1"/>
</dbReference>
<dbReference type="OrthoDB" id="4062651at2759"/>
<feature type="domain" description="EGF-like" evidence="4">
    <location>
        <begin position="53"/>
        <end position="97"/>
    </location>
</feature>
<keyword evidence="1 3" id="KW-0245">EGF-like domain</keyword>